<evidence type="ECO:0000256" key="1">
    <source>
        <dbReference type="ARBA" id="ARBA00004275"/>
    </source>
</evidence>
<dbReference type="Pfam" id="PF00501">
    <property type="entry name" value="AMP-binding"/>
    <property type="match status" value="1"/>
</dbReference>
<dbReference type="Gene3D" id="3.30.300.30">
    <property type="match status" value="1"/>
</dbReference>
<protein>
    <submittedName>
        <fullName evidence="8">Uncharacterized protein</fullName>
    </submittedName>
</protein>
<dbReference type="Proteomes" id="UP001516400">
    <property type="component" value="Unassembled WGS sequence"/>
</dbReference>
<evidence type="ECO:0000256" key="2">
    <source>
        <dbReference type="ARBA" id="ARBA00006432"/>
    </source>
</evidence>
<evidence type="ECO:0000256" key="4">
    <source>
        <dbReference type="ARBA" id="ARBA00023140"/>
    </source>
</evidence>
<dbReference type="EMBL" id="JABFTP020000083">
    <property type="protein sequence ID" value="KAL3275088.1"/>
    <property type="molecule type" value="Genomic_DNA"/>
</dbReference>
<dbReference type="AlphaFoldDB" id="A0ABD2N8V1"/>
<feature type="domain" description="AMP-binding enzyme C-terminal" evidence="7">
    <location>
        <begin position="224"/>
        <end position="300"/>
    </location>
</feature>
<dbReference type="InterPro" id="IPR045851">
    <property type="entry name" value="AMP-bd_C_sf"/>
</dbReference>
<dbReference type="Gene3D" id="3.40.50.12780">
    <property type="entry name" value="N-terminal domain of ligase-like"/>
    <property type="match status" value="1"/>
</dbReference>
<comment type="subcellular location">
    <subcellularLocation>
        <location evidence="1">Peroxisome</location>
    </subcellularLocation>
</comment>
<keyword evidence="3" id="KW-0436">Ligase</keyword>
<dbReference type="InterPro" id="IPR025110">
    <property type="entry name" value="AMP-bd_C"/>
</dbReference>
<evidence type="ECO:0000256" key="5">
    <source>
        <dbReference type="SAM" id="MobiDB-lite"/>
    </source>
</evidence>
<evidence type="ECO:0000313" key="8">
    <source>
        <dbReference type="EMBL" id="KAL3275088.1"/>
    </source>
</evidence>
<comment type="similarity">
    <text evidence="2">Belongs to the ATP-dependent AMP-binding enzyme family.</text>
</comment>
<proteinExistence type="inferred from homology"/>
<evidence type="ECO:0000259" key="7">
    <source>
        <dbReference type="Pfam" id="PF13193"/>
    </source>
</evidence>
<keyword evidence="9" id="KW-1185">Reference proteome</keyword>
<reference evidence="8 9" key="1">
    <citation type="journal article" date="2021" name="BMC Biol.">
        <title>Horizontally acquired antibacterial genes associated with adaptive radiation of ladybird beetles.</title>
        <authorList>
            <person name="Li H.S."/>
            <person name="Tang X.F."/>
            <person name="Huang Y.H."/>
            <person name="Xu Z.Y."/>
            <person name="Chen M.L."/>
            <person name="Du X.Y."/>
            <person name="Qiu B.Y."/>
            <person name="Chen P.T."/>
            <person name="Zhang W."/>
            <person name="Slipinski A."/>
            <person name="Escalona H.E."/>
            <person name="Waterhouse R.M."/>
            <person name="Zwick A."/>
            <person name="Pang H."/>
        </authorList>
    </citation>
    <scope>NUCLEOTIDE SEQUENCE [LARGE SCALE GENOMIC DNA]</scope>
    <source>
        <strain evidence="8">SYSU2018</strain>
    </source>
</reference>
<dbReference type="GO" id="GO:0016874">
    <property type="term" value="F:ligase activity"/>
    <property type="evidence" value="ECO:0007669"/>
    <property type="project" value="UniProtKB-KW"/>
</dbReference>
<accession>A0ABD2N8V1</accession>
<dbReference type="PANTHER" id="PTHR24096">
    <property type="entry name" value="LONG-CHAIN-FATTY-ACID--COA LIGASE"/>
    <property type="match status" value="1"/>
</dbReference>
<dbReference type="GO" id="GO:0005777">
    <property type="term" value="C:peroxisome"/>
    <property type="evidence" value="ECO:0007669"/>
    <property type="project" value="UniProtKB-SubCell"/>
</dbReference>
<keyword evidence="4" id="KW-0576">Peroxisome</keyword>
<dbReference type="SUPFAM" id="SSF56801">
    <property type="entry name" value="Acetyl-CoA synthetase-like"/>
    <property type="match status" value="1"/>
</dbReference>
<dbReference type="InterPro" id="IPR042099">
    <property type="entry name" value="ANL_N_sf"/>
</dbReference>
<evidence type="ECO:0000313" key="9">
    <source>
        <dbReference type="Proteomes" id="UP001516400"/>
    </source>
</evidence>
<comment type="caution">
    <text evidence="8">The sequence shown here is derived from an EMBL/GenBank/DDBJ whole genome shotgun (WGS) entry which is preliminary data.</text>
</comment>
<feature type="domain" description="AMP-dependent synthetase/ligase" evidence="6">
    <location>
        <begin position="42"/>
        <end position="174"/>
    </location>
</feature>
<gene>
    <name evidence="8" type="ORF">HHI36_019860</name>
</gene>
<dbReference type="Pfam" id="PF13193">
    <property type="entry name" value="AMP-binding_C"/>
    <property type="match status" value="1"/>
</dbReference>
<evidence type="ECO:0000256" key="3">
    <source>
        <dbReference type="ARBA" id="ARBA00022598"/>
    </source>
</evidence>
<dbReference type="PANTHER" id="PTHR24096:SF149">
    <property type="entry name" value="AMP-BINDING DOMAIN-CONTAINING PROTEIN-RELATED"/>
    <property type="match status" value="1"/>
</dbReference>
<sequence>MTEEPSQDVITSEIFPSSSDCNKPPGETPSADDKENSFYSGIEITLIFLSPYLASQLISERKDDGISVDSVKSIYTAGTKLNETVRKKLAEIFPKAVISQCYGQTELSCWIMMFKHDNRKDYSLLQKNPESCGMPLPGLLLKIVDRDTGKILGPNSVGELCLKNNHSMFMNGYFNRDSSGEYDSEGWLKTGDMFYYNQEHCFFIVGRYKEMLKYRGFHIQPQMLERILESHPAVKEGIVIGIDHEIDGDHLMGIVKLHPEHSSVTAEHIEIYVEKQVQERQRLRAGVKIVTGIPSTSTGKPRRWLLKEMINKGEL</sequence>
<evidence type="ECO:0000259" key="6">
    <source>
        <dbReference type="Pfam" id="PF00501"/>
    </source>
</evidence>
<feature type="region of interest" description="Disordered" evidence="5">
    <location>
        <begin position="1"/>
        <end position="34"/>
    </location>
</feature>
<feature type="compositionally biased region" description="Polar residues" evidence="5">
    <location>
        <begin position="8"/>
        <end position="21"/>
    </location>
</feature>
<name>A0ABD2N8V1_9CUCU</name>
<dbReference type="InterPro" id="IPR000873">
    <property type="entry name" value="AMP-dep_synth/lig_dom"/>
</dbReference>
<organism evidence="8 9">
    <name type="scientific">Cryptolaemus montrouzieri</name>
    <dbReference type="NCBI Taxonomy" id="559131"/>
    <lineage>
        <taxon>Eukaryota</taxon>
        <taxon>Metazoa</taxon>
        <taxon>Ecdysozoa</taxon>
        <taxon>Arthropoda</taxon>
        <taxon>Hexapoda</taxon>
        <taxon>Insecta</taxon>
        <taxon>Pterygota</taxon>
        <taxon>Neoptera</taxon>
        <taxon>Endopterygota</taxon>
        <taxon>Coleoptera</taxon>
        <taxon>Polyphaga</taxon>
        <taxon>Cucujiformia</taxon>
        <taxon>Coccinelloidea</taxon>
        <taxon>Coccinellidae</taxon>
        <taxon>Scymninae</taxon>
        <taxon>Scymnini</taxon>
        <taxon>Cryptolaemus</taxon>
    </lineage>
</organism>